<gene>
    <name evidence="1" type="ORF">EJ06DRAFT_401278</name>
</gene>
<evidence type="ECO:0000313" key="2">
    <source>
        <dbReference type="Proteomes" id="UP000799640"/>
    </source>
</evidence>
<organism evidence="1 2">
    <name type="scientific">Trichodelitschia bisporula</name>
    <dbReference type="NCBI Taxonomy" id="703511"/>
    <lineage>
        <taxon>Eukaryota</taxon>
        <taxon>Fungi</taxon>
        <taxon>Dikarya</taxon>
        <taxon>Ascomycota</taxon>
        <taxon>Pezizomycotina</taxon>
        <taxon>Dothideomycetes</taxon>
        <taxon>Dothideomycetes incertae sedis</taxon>
        <taxon>Phaeotrichales</taxon>
        <taxon>Phaeotrichaceae</taxon>
        <taxon>Trichodelitschia</taxon>
    </lineage>
</organism>
<dbReference type="AlphaFoldDB" id="A0A6G1HX58"/>
<dbReference type="EMBL" id="ML996694">
    <property type="protein sequence ID" value="KAF2400643.1"/>
    <property type="molecule type" value="Genomic_DNA"/>
</dbReference>
<accession>A0A6G1HX58</accession>
<proteinExistence type="predicted"/>
<sequence length="151" mass="16318">MAVTVMHGMNLDPGRGPADAELPIRCSHPCEAGQQPPRGVLDSRLRPHDFFTGTTTLSQPWPSQAKGILTASSGSTTRSFHRAPGVIGRPRLGSRAPATASLPLRLPLARTKHTGFRKSSERLEGRFASAALRDWPFLGPALEHSQNPYTC</sequence>
<keyword evidence="2" id="KW-1185">Reference proteome</keyword>
<protein>
    <submittedName>
        <fullName evidence="1">Uncharacterized protein</fullName>
    </submittedName>
</protein>
<evidence type="ECO:0000313" key="1">
    <source>
        <dbReference type="EMBL" id="KAF2400643.1"/>
    </source>
</evidence>
<reference evidence="1" key="1">
    <citation type="journal article" date="2020" name="Stud. Mycol.">
        <title>101 Dothideomycetes genomes: a test case for predicting lifestyles and emergence of pathogens.</title>
        <authorList>
            <person name="Haridas S."/>
            <person name="Albert R."/>
            <person name="Binder M."/>
            <person name="Bloem J."/>
            <person name="Labutti K."/>
            <person name="Salamov A."/>
            <person name="Andreopoulos B."/>
            <person name="Baker S."/>
            <person name="Barry K."/>
            <person name="Bills G."/>
            <person name="Bluhm B."/>
            <person name="Cannon C."/>
            <person name="Castanera R."/>
            <person name="Culley D."/>
            <person name="Daum C."/>
            <person name="Ezra D."/>
            <person name="Gonzalez J."/>
            <person name="Henrissat B."/>
            <person name="Kuo A."/>
            <person name="Liang C."/>
            <person name="Lipzen A."/>
            <person name="Lutzoni F."/>
            <person name="Magnuson J."/>
            <person name="Mondo S."/>
            <person name="Nolan M."/>
            <person name="Ohm R."/>
            <person name="Pangilinan J."/>
            <person name="Park H.-J."/>
            <person name="Ramirez L."/>
            <person name="Alfaro M."/>
            <person name="Sun H."/>
            <person name="Tritt A."/>
            <person name="Yoshinaga Y."/>
            <person name="Zwiers L.-H."/>
            <person name="Turgeon B."/>
            <person name="Goodwin S."/>
            <person name="Spatafora J."/>
            <person name="Crous P."/>
            <person name="Grigoriev I."/>
        </authorList>
    </citation>
    <scope>NUCLEOTIDE SEQUENCE</scope>
    <source>
        <strain evidence="1">CBS 262.69</strain>
    </source>
</reference>
<name>A0A6G1HX58_9PEZI</name>
<dbReference type="Proteomes" id="UP000799640">
    <property type="component" value="Unassembled WGS sequence"/>
</dbReference>